<organism evidence="1 2">
    <name type="scientific">Brachionus calyciflorus</name>
    <dbReference type="NCBI Taxonomy" id="104777"/>
    <lineage>
        <taxon>Eukaryota</taxon>
        <taxon>Metazoa</taxon>
        <taxon>Spiralia</taxon>
        <taxon>Gnathifera</taxon>
        <taxon>Rotifera</taxon>
        <taxon>Eurotatoria</taxon>
        <taxon>Monogononta</taxon>
        <taxon>Pseudotrocha</taxon>
        <taxon>Ploima</taxon>
        <taxon>Brachionidae</taxon>
        <taxon>Brachionus</taxon>
    </lineage>
</organism>
<proteinExistence type="predicted"/>
<comment type="caution">
    <text evidence="1">The sequence shown here is derived from an EMBL/GenBank/DDBJ whole genome shotgun (WGS) entry which is preliminary data.</text>
</comment>
<dbReference type="EMBL" id="CAJNOC010013594">
    <property type="protein sequence ID" value="CAF1159060.1"/>
    <property type="molecule type" value="Genomic_DNA"/>
</dbReference>
<evidence type="ECO:0000313" key="2">
    <source>
        <dbReference type="Proteomes" id="UP000663879"/>
    </source>
</evidence>
<name>A0A814TEK5_9BILA</name>
<dbReference type="Proteomes" id="UP000663879">
    <property type="component" value="Unassembled WGS sequence"/>
</dbReference>
<keyword evidence="2" id="KW-1185">Reference proteome</keyword>
<accession>A0A814TEK5</accession>
<sequence>MLLKLTKYEHYRKYC</sequence>
<protein>
    <submittedName>
        <fullName evidence="1">Uncharacterized protein</fullName>
    </submittedName>
</protein>
<feature type="non-terminal residue" evidence="1">
    <location>
        <position position="15"/>
    </location>
</feature>
<reference evidence="1" key="1">
    <citation type="submission" date="2021-02" db="EMBL/GenBank/DDBJ databases">
        <authorList>
            <person name="Nowell W R."/>
        </authorList>
    </citation>
    <scope>NUCLEOTIDE SEQUENCE</scope>
    <source>
        <strain evidence="1">Ploen Becks lab</strain>
    </source>
</reference>
<evidence type="ECO:0000313" key="1">
    <source>
        <dbReference type="EMBL" id="CAF1159060.1"/>
    </source>
</evidence>
<gene>
    <name evidence="1" type="ORF">OXX778_LOCUS23546</name>
</gene>